<dbReference type="GeneID" id="106808272"/>
<protein>
    <submittedName>
        <fullName evidence="3">Uncharacterized protein LOC106808272 isoform X1</fullName>
    </submittedName>
</protein>
<feature type="region of interest" description="Disordered" evidence="1">
    <location>
        <begin position="46"/>
        <end position="76"/>
    </location>
</feature>
<name>A0ABM1E2H3_PRICU</name>
<accession>A0ABM1E2H3</accession>
<sequence length="334" mass="36595">MHAVDHHAEYHRRVCTLTWCPVDGCLTAVPRAVLYRLTSHLQTDHHLGPKHHYETPGWMQQRGADNPAHRGPTNGYLREEQGEARRVAPAAAAPARPITRPAWRDGWPVVAGVSGRPVAAAARASLKREAPSAARRRHKRQASGVAAPTASRRRMLPETSRRRVMRIRASGERMPPGRPARSRPFPAAEGRAPSSALEVTPAPTSHARHAPMGVEAPLEVPASSEVPALMLATMRALEPPGAPSANSTEQYNEFLGMLFQPPADLPAWDYPSLSDPDGGPAFDRLERLGVRQLRQALSWCSAQRRRTESLDRRVKELLAAKTNIVRPSGLGTTK</sequence>
<proteinExistence type="predicted"/>
<evidence type="ECO:0000313" key="2">
    <source>
        <dbReference type="Proteomes" id="UP000695022"/>
    </source>
</evidence>
<evidence type="ECO:0000256" key="1">
    <source>
        <dbReference type="SAM" id="MobiDB-lite"/>
    </source>
</evidence>
<organism evidence="2 3">
    <name type="scientific">Priapulus caudatus</name>
    <name type="common">Priapulid worm</name>
    <dbReference type="NCBI Taxonomy" id="37621"/>
    <lineage>
        <taxon>Eukaryota</taxon>
        <taxon>Metazoa</taxon>
        <taxon>Ecdysozoa</taxon>
        <taxon>Scalidophora</taxon>
        <taxon>Priapulida</taxon>
        <taxon>Priapulimorpha</taxon>
        <taxon>Priapulimorphida</taxon>
        <taxon>Priapulidae</taxon>
        <taxon>Priapulus</taxon>
    </lineage>
</organism>
<reference evidence="3" key="1">
    <citation type="submission" date="2025-08" db="UniProtKB">
        <authorList>
            <consortium name="RefSeq"/>
        </authorList>
    </citation>
    <scope>IDENTIFICATION</scope>
</reference>
<evidence type="ECO:0000313" key="3">
    <source>
        <dbReference type="RefSeq" id="XP_014666394.1"/>
    </source>
</evidence>
<gene>
    <name evidence="3" type="primary">LOC106808272</name>
</gene>
<feature type="region of interest" description="Disordered" evidence="1">
    <location>
        <begin position="124"/>
        <end position="209"/>
    </location>
</feature>
<dbReference type="Proteomes" id="UP000695022">
    <property type="component" value="Unplaced"/>
</dbReference>
<dbReference type="RefSeq" id="XP_014666394.1">
    <property type="nucleotide sequence ID" value="XM_014810908.1"/>
</dbReference>
<keyword evidence="2" id="KW-1185">Reference proteome</keyword>